<sequence length="490" mass="54910">MNSERLVHSSRSALMGFLTFLMLTSAQLLANEEQSFDEPAHMHALVEMLQSTKPEAIEHYVDLYFHPDALKRWGGEGRQRYIGWLKSVKHRHQSMQVHATLPKDPDRSIVRVDMLSKSTELIYTVTVNLSNEKPHKVTGLYLTPQQPNILNNDQRLTKTEIVEKLSRYINKIANNGAFSGTVLLADRQGVLYQSAKGLAERRFGVPNNLQTKFNLGSMSKMFTGVSVLQLVEAGKLSLQDPVVKYLDRGYFGKGAFEKVTIAHLLSHTSGLGYPDYPKTHPNDLRNLNDHLPFLKYLPLTAEPGTRFRYSNEGMILLGLVIESITQESYDTYVKTHIFDKAGMPDTGNYDIDGVTPNMAMGYFYSDKLNSMQSNWFIHAIKGNSAGGSYSTIKDLHAFSKALTSHKLLSNHYSELAYSAKPEFNSARYGYGFGIWEGKNGKVIGHSGAFIGVSAEFRVFLDKDLVLIILGNQDDATTPVLTVADYLIEHL</sequence>
<dbReference type="GO" id="GO:0016787">
    <property type="term" value="F:hydrolase activity"/>
    <property type="evidence" value="ECO:0007669"/>
    <property type="project" value="UniProtKB-KW"/>
</dbReference>
<feature type="domain" description="Beta-lactamase-related" evidence="1">
    <location>
        <begin position="178"/>
        <end position="479"/>
    </location>
</feature>
<dbReference type="InterPro" id="IPR050491">
    <property type="entry name" value="AmpC-like"/>
</dbReference>
<gene>
    <name evidence="2" type="ORF">CWB98_11300</name>
</gene>
<dbReference type="InterPro" id="IPR001466">
    <property type="entry name" value="Beta-lactam-related"/>
</dbReference>
<accession>A0A5S3X0Y5</accession>
<organism evidence="2 3">
    <name type="scientific">Pseudoalteromonas rubra</name>
    <dbReference type="NCBI Taxonomy" id="43658"/>
    <lineage>
        <taxon>Bacteria</taxon>
        <taxon>Pseudomonadati</taxon>
        <taxon>Pseudomonadota</taxon>
        <taxon>Gammaproteobacteria</taxon>
        <taxon>Alteromonadales</taxon>
        <taxon>Pseudoalteromonadaceae</taxon>
        <taxon>Pseudoalteromonas</taxon>
    </lineage>
</organism>
<comment type="caution">
    <text evidence="2">The sequence shown here is derived from an EMBL/GenBank/DDBJ whole genome shotgun (WGS) entry which is preliminary data.</text>
</comment>
<evidence type="ECO:0000259" key="1">
    <source>
        <dbReference type="Pfam" id="PF00144"/>
    </source>
</evidence>
<dbReference type="Gene3D" id="3.40.710.10">
    <property type="entry name" value="DD-peptidase/beta-lactamase superfamily"/>
    <property type="match status" value="1"/>
</dbReference>
<dbReference type="SUPFAM" id="SSF56601">
    <property type="entry name" value="beta-lactamase/transpeptidase-like"/>
    <property type="match status" value="1"/>
</dbReference>
<reference evidence="2 3" key="1">
    <citation type="submission" date="2018-01" db="EMBL/GenBank/DDBJ databases">
        <authorList>
            <person name="Paulsen S."/>
            <person name="Gram L.K."/>
        </authorList>
    </citation>
    <scope>NUCLEOTIDE SEQUENCE [LARGE SCALE GENOMIC DNA]</scope>
    <source>
        <strain evidence="2 3">S2599</strain>
    </source>
</reference>
<evidence type="ECO:0000313" key="2">
    <source>
        <dbReference type="EMBL" id="TMP37309.1"/>
    </source>
</evidence>
<dbReference type="PANTHER" id="PTHR46825">
    <property type="entry name" value="D-ALANYL-D-ALANINE-CARBOXYPEPTIDASE/ENDOPEPTIDASE AMPH"/>
    <property type="match status" value="1"/>
</dbReference>
<reference evidence="3" key="2">
    <citation type="submission" date="2019-06" db="EMBL/GenBank/DDBJ databases">
        <title>Co-occurence of chitin degradation, pigmentation and bioactivity in marine Pseudoalteromonas.</title>
        <authorList>
            <person name="Sonnenschein E.C."/>
            <person name="Bech P.K."/>
        </authorList>
    </citation>
    <scope>NUCLEOTIDE SEQUENCE [LARGE SCALE GENOMIC DNA]</scope>
    <source>
        <strain evidence="3">S2599</strain>
    </source>
</reference>
<dbReference type="PANTHER" id="PTHR46825:SF9">
    <property type="entry name" value="BETA-LACTAMASE-RELATED DOMAIN-CONTAINING PROTEIN"/>
    <property type="match status" value="1"/>
</dbReference>
<dbReference type="AlphaFoldDB" id="A0A5S3X0Y5"/>
<protein>
    <submittedName>
        <fullName evidence="2">Serine hydrolase</fullName>
    </submittedName>
</protein>
<dbReference type="Pfam" id="PF00144">
    <property type="entry name" value="Beta-lactamase"/>
    <property type="match status" value="1"/>
</dbReference>
<dbReference type="Proteomes" id="UP000306719">
    <property type="component" value="Unassembled WGS sequence"/>
</dbReference>
<dbReference type="EMBL" id="PNCJ01000015">
    <property type="protein sequence ID" value="TMP37309.1"/>
    <property type="molecule type" value="Genomic_DNA"/>
</dbReference>
<dbReference type="InterPro" id="IPR012338">
    <property type="entry name" value="Beta-lactam/transpept-like"/>
</dbReference>
<keyword evidence="2" id="KW-0378">Hydrolase</keyword>
<evidence type="ECO:0000313" key="3">
    <source>
        <dbReference type="Proteomes" id="UP000306719"/>
    </source>
</evidence>
<name>A0A5S3X0Y5_9GAMM</name>
<dbReference type="RefSeq" id="WP_138544953.1">
    <property type="nucleotide sequence ID" value="NZ_PNCJ01000015.1"/>
</dbReference>
<dbReference type="OrthoDB" id="9799367at2"/>
<proteinExistence type="predicted"/>